<dbReference type="PANTHER" id="PTHR30269:SF37">
    <property type="entry name" value="MEMBRANE TRANSPORTER PROTEIN"/>
    <property type="match status" value="1"/>
</dbReference>
<accession>A0A3S2V4K0</accession>
<keyword evidence="4 8" id="KW-1003">Cell membrane</keyword>
<dbReference type="InterPro" id="IPR002781">
    <property type="entry name" value="TM_pro_TauE-like"/>
</dbReference>
<protein>
    <recommendedName>
        <fullName evidence="8">Probable membrane transporter protein</fullName>
    </recommendedName>
</protein>
<comment type="similarity">
    <text evidence="2 8">Belongs to the 4-toluene sulfonate uptake permease (TSUP) (TC 2.A.102) family.</text>
</comment>
<feature type="transmembrane region" description="Helical" evidence="8">
    <location>
        <begin position="232"/>
        <end position="251"/>
    </location>
</feature>
<evidence type="ECO:0000256" key="8">
    <source>
        <dbReference type="RuleBase" id="RU363041"/>
    </source>
</evidence>
<dbReference type="RefSeq" id="WP_127711609.1">
    <property type="nucleotide sequence ID" value="NZ_SACO01000018.1"/>
</dbReference>
<evidence type="ECO:0000256" key="2">
    <source>
        <dbReference type="ARBA" id="ARBA00009142"/>
    </source>
</evidence>
<dbReference type="OrthoDB" id="7028171at2"/>
<feature type="transmembrane region" description="Helical" evidence="8">
    <location>
        <begin position="199"/>
        <end position="220"/>
    </location>
</feature>
<keyword evidence="6 8" id="KW-1133">Transmembrane helix</keyword>
<dbReference type="AlphaFoldDB" id="A0A3S2V4K0"/>
<dbReference type="Proteomes" id="UP000282837">
    <property type="component" value="Unassembled WGS sequence"/>
</dbReference>
<keyword evidence="10" id="KW-1185">Reference proteome</keyword>
<feature type="transmembrane region" description="Helical" evidence="8">
    <location>
        <begin position="97"/>
        <end position="116"/>
    </location>
</feature>
<name>A0A3S2V4K0_9SPHN</name>
<evidence type="ECO:0000256" key="5">
    <source>
        <dbReference type="ARBA" id="ARBA00022692"/>
    </source>
</evidence>
<evidence type="ECO:0000313" key="10">
    <source>
        <dbReference type="Proteomes" id="UP000282837"/>
    </source>
</evidence>
<keyword evidence="5 8" id="KW-0812">Transmembrane</keyword>
<evidence type="ECO:0000256" key="1">
    <source>
        <dbReference type="ARBA" id="ARBA00004651"/>
    </source>
</evidence>
<comment type="subcellular location">
    <subcellularLocation>
        <location evidence="1 8">Cell membrane</location>
        <topology evidence="1 8">Multi-pass membrane protein</topology>
    </subcellularLocation>
</comment>
<dbReference type="GO" id="GO:0005886">
    <property type="term" value="C:plasma membrane"/>
    <property type="evidence" value="ECO:0007669"/>
    <property type="project" value="UniProtKB-SubCell"/>
</dbReference>
<dbReference type="EMBL" id="SACO01000018">
    <property type="protein sequence ID" value="RVU03245.1"/>
    <property type="molecule type" value="Genomic_DNA"/>
</dbReference>
<evidence type="ECO:0000256" key="3">
    <source>
        <dbReference type="ARBA" id="ARBA00022448"/>
    </source>
</evidence>
<dbReference type="Pfam" id="PF01925">
    <property type="entry name" value="TauE"/>
    <property type="match status" value="1"/>
</dbReference>
<keyword evidence="7 8" id="KW-0472">Membrane</keyword>
<evidence type="ECO:0000256" key="7">
    <source>
        <dbReference type="ARBA" id="ARBA00023136"/>
    </source>
</evidence>
<evidence type="ECO:0000256" key="4">
    <source>
        <dbReference type="ARBA" id="ARBA00022475"/>
    </source>
</evidence>
<dbReference type="PANTHER" id="PTHR30269">
    <property type="entry name" value="TRANSMEMBRANE PROTEIN YFCA"/>
    <property type="match status" value="1"/>
</dbReference>
<reference evidence="9 10" key="1">
    <citation type="submission" date="2019-01" db="EMBL/GenBank/DDBJ databases">
        <authorList>
            <person name="Chen W.-M."/>
        </authorList>
    </citation>
    <scope>NUCLEOTIDE SEQUENCE [LARGE SCALE GENOMIC DNA]</scope>
    <source>
        <strain evidence="9 10">FSY-9</strain>
    </source>
</reference>
<sequence length="252" mass="26597">MLDTPAAIACALVAVIVSGLAKGGFAGLGGLAMPIMVLANAPVESAAVMLPILIVQDAVSVWSFRRSWDGGVLKVMVPGMTLGVVLGYFFSRLVSEGSVLLAVGVVSMLFGLQRLWQERGGAVALPSTSPRWVGLIFGAASGFTSHVAHAGAPPFQMWVLPRKLPRDSLVGTTAIAFAYMNWIKVPAYAALGQFTPANLWHSALLGPVALASTFAGVHIVRRVDAAKFYRLIYCLMILVGVKLVWDGVMFAG</sequence>
<gene>
    <name evidence="9" type="ORF">EOE18_16655</name>
</gene>
<organism evidence="9 10">
    <name type="scientific">Novosphingobium umbonatum</name>
    <dbReference type="NCBI Taxonomy" id="1908524"/>
    <lineage>
        <taxon>Bacteria</taxon>
        <taxon>Pseudomonadati</taxon>
        <taxon>Pseudomonadota</taxon>
        <taxon>Alphaproteobacteria</taxon>
        <taxon>Sphingomonadales</taxon>
        <taxon>Sphingomonadaceae</taxon>
        <taxon>Novosphingobium</taxon>
    </lineage>
</organism>
<keyword evidence="3" id="KW-0813">Transport</keyword>
<evidence type="ECO:0000256" key="6">
    <source>
        <dbReference type="ARBA" id="ARBA00022989"/>
    </source>
</evidence>
<proteinExistence type="inferred from homology"/>
<comment type="caution">
    <text evidence="9">The sequence shown here is derived from an EMBL/GenBank/DDBJ whole genome shotgun (WGS) entry which is preliminary data.</text>
</comment>
<evidence type="ECO:0000313" key="9">
    <source>
        <dbReference type="EMBL" id="RVU03245.1"/>
    </source>
</evidence>
<feature type="transmembrane region" description="Helical" evidence="8">
    <location>
        <begin position="71"/>
        <end position="91"/>
    </location>
</feature>
<dbReference type="InterPro" id="IPR052017">
    <property type="entry name" value="TSUP"/>
</dbReference>